<accession>A0A374P5K1</accession>
<dbReference type="GO" id="GO:0003700">
    <property type="term" value="F:DNA-binding transcription factor activity"/>
    <property type="evidence" value="ECO:0007669"/>
    <property type="project" value="InterPro"/>
</dbReference>
<evidence type="ECO:0000256" key="3">
    <source>
        <dbReference type="ARBA" id="ARBA00023163"/>
    </source>
</evidence>
<keyword evidence="4" id="KW-1133">Transmembrane helix</keyword>
<feature type="domain" description="HTH araC/xylS-type" evidence="5">
    <location>
        <begin position="618"/>
        <end position="717"/>
    </location>
</feature>
<name>A0A374P5K1_9FIRM</name>
<dbReference type="GO" id="GO:0043565">
    <property type="term" value="F:sequence-specific DNA binding"/>
    <property type="evidence" value="ECO:0007669"/>
    <property type="project" value="InterPro"/>
</dbReference>
<dbReference type="Proteomes" id="UP000263014">
    <property type="component" value="Unassembled WGS sequence"/>
</dbReference>
<keyword evidence="4" id="KW-0812">Transmembrane</keyword>
<evidence type="ECO:0000313" key="6">
    <source>
        <dbReference type="EMBL" id="RGJ02774.1"/>
    </source>
</evidence>
<protein>
    <submittedName>
        <fullName evidence="6">AraC family transcriptional regulator</fullName>
    </submittedName>
</protein>
<proteinExistence type="predicted"/>
<feature type="transmembrane region" description="Helical" evidence="4">
    <location>
        <begin position="287"/>
        <end position="310"/>
    </location>
</feature>
<dbReference type="PRINTS" id="PR00032">
    <property type="entry name" value="HTHARAC"/>
</dbReference>
<evidence type="ECO:0000259" key="5">
    <source>
        <dbReference type="PROSITE" id="PS01124"/>
    </source>
</evidence>
<dbReference type="InterPro" id="IPR018062">
    <property type="entry name" value="HTH_AraC-typ_CS"/>
</dbReference>
<dbReference type="RefSeq" id="WP_117632580.1">
    <property type="nucleotide sequence ID" value="NZ_QSON01000007.1"/>
</dbReference>
<evidence type="ECO:0000256" key="4">
    <source>
        <dbReference type="SAM" id="Phobius"/>
    </source>
</evidence>
<evidence type="ECO:0000313" key="7">
    <source>
        <dbReference type="Proteomes" id="UP000263014"/>
    </source>
</evidence>
<dbReference type="SMART" id="SM00342">
    <property type="entry name" value="HTH_ARAC"/>
    <property type="match status" value="1"/>
</dbReference>
<dbReference type="PROSITE" id="PS00041">
    <property type="entry name" value="HTH_ARAC_FAMILY_1"/>
    <property type="match status" value="1"/>
</dbReference>
<evidence type="ECO:0000256" key="2">
    <source>
        <dbReference type="ARBA" id="ARBA00023125"/>
    </source>
</evidence>
<dbReference type="PROSITE" id="PS01124">
    <property type="entry name" value="HTH_ARAC_FAMILY_2"/>
    <property type="match status" value="1"/>
</dbReference>
<dbReference type="SUPFAM" id="SSF46689">
    <property type="entry name" value="Homeodomain-like"/>
    <property type="match status" value="1"/>
</dbReference>
<dbReference type="Gene3D" id="1.10.10.60">
    <property type="entry name" value="Homeodomain-like"/>
    <property type="match status" value="2"/>
</dbReference>
<dbReference type="InterPro" id="IPR020449">
    <property type="entry name" value="Tscrpt_reg_AraC-type_HTH"/>
</dbReference>
<dbReference type="PANTHER" id="PTHR43280">
    <property type="entry name" value="ARAC-FAMILY TRANSCRIPTIONAL REGULATOR"/>
    <property type="match status" value="1"/>
</dbReference>
<evidence type="ECO:0000256" key="1">
    <source>
        <dbReference type="ARBA" id="ARBA00023015"/>
    </source>
</evidence>
<feature type="transmembrane region" description="Helical" evidence="4">
    <location>
        <begin position="16"/>
        <end position="36"/>
    </location>
</feature>
<keyword evidence="2" id="KW-0238">DNA-binding</keyword>
<gene>
    <name evidence="6" type="ORF">DXD79_16620</name>
</gene>
<dbReference type="Pfam" id="PF12833">
    <property type="entry name" value="HTH_18"/>
    <property type="match status" value="1"/>
</dbReference>
<keyword evidence="4" id="KW-0472">Membrane</keyword>
<keyword evidence="3" id="KW-0804">Transcription</keyword>
<dbReference type="EMBL" id="QSON01000007">
    <property type="protein sequence ID" value="RGJ02774.1"/>
    <property type="molecule type" value="Genomic_DNA"/>
</dbReference>
<dbReference type="InterPro" id="IPR009057">
    <property type="entry name" value="Homeodomain-like_sf"/>
</dbReference>
<comment type="caution">
    <text evidence="6">The sequence shown here is derived from an EMBL/GenBank/DDBJ whole genome shotgun (WGS) entry which is preliminary data.</text>
</comment>
<organism evidence="6 7">
    <name type="scientific">Hungatella hathewayi</name>
    <dbReference type="NCBI Taxonomy" id="154046"/>
    <lineage>
        <taxon>Bacteria</taxon>
        <taxon>Bacillati</taxon>
        <taxon>Bacillota</taxon>
        <taxon>Clostridia</taxon>
        <taxon>Lachnospirales</taxon>
        <taxon>Lachnospiraceae</taxon>
        <taxon>Hungatella</taxon>
    </lineage>
</organism>
<dbReference type="InterPro" id="IPR018060">
    <property type="entry name" value="HTH_AraC"/>
</dbReference>
<keyword evidence="1" id="KW-0805">Transcription regulation</keyword>
<sequence>MNQNIAKEYLKHLCTYFFIIFIPVIAVTVCCQRYFLNLYQTETIRQEGNSLSKSQIYFDGKIDLIHKIATNLTMNQYFSDGYISAHASSFYNIYSELNGARSLDSALLDIYYYNGKVTPDTLYSCKGTYNISGYAGINPIFSEGFSSFLDRMEAFYGPSFLPADQALLTSGQPAVEYVIPVKNQAAFFIFRIDRGFFDESLQDVSSGSYDAYTLIDWNHTRLYSNMPPELTVDTEAFSESESPRLETVHSGNLFISRLTSSDTDLTYMSVIDEKLLLQKANSLSGQFIVLDALILLLGFTVTFFLTHQYYKPIRRLLASLERFGLNTPGEMHSLDRVAMGMDILDTHNRQLDCEKCLLKLLSGSYKSIEDFNGNSPYMVDTAHDRFLVIALRWRETEESEEWDRRILEKYREIGGSDIELLALEQEWEDMYILIAFFSESAEDVLREKLTGFKDHLLAELSVPFKLCVSTRCDSLGDFPAALTECWELIRQDPDCEGECLSFFDCLLPMGTEEEWRYPEKELSGLYDALAAQDGEKLQSCVQELMKYIDRLDDRHLLFPPLTYTISHAFQKAAGTYNIVSLKAPNSKAGLIEFMLTLTGEITGLIQLRELGDTSRSIQAVIEYIQQHYQEYDLTVSSVADRFHLSVSNLSHQFKTATGVKLSVYIDSLRIERAKHLLTTTTMTIGEISASIGYTSPSSFIRRFKQLTAVTPKEYRMR</sequence>
<dbReference type="AlphaFoldDB" id="A0A374P5K1"/>
<dbReference type="PANTHER" id="PTHR43280:SF28">
    <property type="entry name" value="HTH-TYPE TRANSCRIPTIONAL ACTIVATOR RHAS"/>
    <property type="match status" value="1"/>
</dbReference>
<reference evidence="6 7" key="1">
    <citation type="submission" date="2018-08" db="EMBL/GenBank/DDBJ databases">
        <title>A genome reference for cultivated species of the human gut microbiota.</title>
        <authorList>
            <person name="Zou Y."/>
            <person name="Xue W."/>
            <person name="Luo G."/>
        </authorList>
    </citation>
    <scope>NUCLEOTIDE SEQUENCE [LARGE SCALE GENOMIC DNA]</scope>
    <source>
        <strain evidence="6 7">TM09-12</strain>
    </source>
</reference>